<dbReference type="InterPro" id="IPR050365">
    <property type="entry name" value="TIM50"/>
</dbReference>
<comment type="function">
    <text evidence="1">Essential component of the TIM23 complex, a complex that mediates the translocation of transit peptide-containing proteins across the mitochondrial inner membrane.</text>
</comment>
<comment type="subunit">
    <text evidence="1">Component of the TIM23 complex.</text>
</comment>
<dbReference type="InterPro" id="IPR004274">
    <property type="entry name" value="FCP1_dom"/>
</dbReference>
<evidence type="ECO:0000313" key="5">
    <source>
        <dbReference type="Proteomes" id="UP000030645"/>
    </source>
</evidence>
<feature type="domain" description="FCP1 homology" evidence="3">
    <location>
        <begin position="44"/>
        <end position="227"/>
    </location>
</feature>
<comment type="subcellular location">
    <subcellularLocation>
        <location evidence="1">Mitochondrion inner membrane</location>
        <topology evidence="1">Single-pass membrane protein</topology>
    </subcellularLocation>
</comment>
<dbReference type="PANTHER" id="PTHR12210">
    <property type="entry name" value="DULLARD PROTEIN PHOSPHATASE"/>
    <property type="match status" value="1"/>
</dbReference>
<dbReference type="EMBL" id="KE346345">
    <property type="protein sequence ID" value="EXC33910.1"/>
    <property type="molecule type" value="Genomic_DNA"/>
</dbReference>
<keyword evidence="1" id="KW-0809">Transit peptide</keyword>
<proteinExistence type="inferred from homology"/>
<sequence>MAAQNSDVKGKLVCSSSSSNDDEEHDHQGSEDYIYGLSLERLNLGPRKKLVVLCLGGLLCHRVHRYDESAIPRFRSPDEFYGSILVYKRPYCEEFMKFCLERFDVGIWSSAREWYLNNALDCIMKGLKSKLLFAWDQRECTNSGWNTLENKRKPLFLKELKDLWQDRSICIEGRYSSSNTLLVDNNPYKALLNPPHTAIFSDEYKVDNVEDMALGPRGELRVYLDELAGAEDVPSFVKEHPFGQSAITPAHSDWHFYSKVVRRFHKST</sequence>
<dbReference type="SMART" id="SM00577">
    <property type="entry name" value="CPDc"/>
    <property type="match status" value="1"/>
</dbReference>
<evidence type="ECO:0000256" key="2">
    <source>
        <dbReference type="SAM" id="MobiDB-lite"/>
    </source>
</evidence>
<dbReference type="Pfam" id="PF03031">
    <property type="entry name" value="NIF"/>
    <property type="match status" value="1"/>
</dbReference>
<dbReference type="AlphaFoldDB" id="W9SL98"/>
<dbReference type="eggNOG" id="ENOG502RT7D">
    <property type="taxonomic scope" value="Eukaryota"/>
</dbReference>
<dbReference type="Proteomes" id="UP000030645">
    <property type="component" value="Unassembled WGS sequence"/>
</dbReference>
<evidence type="ECO:0000313" key="4">
    <source>
        <dbReference type="EMBL" id="EXC33910.1"/>
    </source>
</evidence>
<dbReference type="OrthoDB" id="1711508at2759"/>
<dbReference type="KEGG" id="mnt:21395994"/>
<dbReference type="Gene3D" id="3.40.50.1000">
    <property type="entry name" value="HAD superfamily/HAD-like"/>
    <property type="match status" value="1"/>
</dbReference>
<dbReference type="GO" id="GO:0015031">
    <property type="term" value="P:protein transport"/>
    <property type="evidence" value="ECO:0007669"/>
    <property type="project" value="UniProtKB-KW"/>
</dbReference>
<evidence type="ECO:0000259" key="3">
    <source>
        <dbReference type="PROSITE" id="PS50969"/>
    </source>
</evidence>
<comment type="similarity">
    <text evidence="1">Belongs to the TIM50 family.</text>
</comment>
<name>W9SL98_9ROSA</name>
<dbReference type="InterPro" id="IPR023214">
    <property type="entry name" value="HAD_sf"/>
</dbReference>
<dbReference type="STRING" id="981085.W9SL98"/>
<evidence type="ECO:0000256" key="1">
    <source>
        <dbReference type="RuleBase" id="RU365079"/>
    </source>
</evidence>
<accession>W9SL98</accession>
<protein>
    <recommendedName>
        <fullName evidence="1">Mitochondrial import inner membrane translocase subunit TIM50</fullName>
    </recommendedName>
</protein>
<keyword evidence="1" id="KW-0653">Protein transport</keyword>
<keyword evidence="1" id="KW-0813">Transport</keyword>
<feature type="region of interest" description="Disordered" evidence="2">
    <location>
        <begin position="1"/>
        <end position="28"/>
    </location>
</feature>
<dbReference type="SUPFAM" id="SSF56784">
    <property type="entry name" value="HAD-like"/>
    <property type="match status" value="1"/>
</dbReference>
<dbReference type="GO" id="GO:0005744">
    <property type="term" value="C:TIM23 mitochondrial import inner membrane translocase complex"/>
    <property type="evidence" value="ECO:0007669"/>
    <property type="project" value="UniProtKB-UniRule"/>
</dbReference>
<dbReference type="PROSITE" id="PS50969">
    <property type="entry name" value="FCP1"/>
    <property type="match status" value="1"/>
</dbReference>
<dbReference type="InterPro" id="IPR036412">
    <property type="entry name" value="HAD-like_sf"/>
</dbReference>
<gene>
    <name evidence="4" type="ORF">L484_012800</name>
</gene>
<keyword evidence="1" id="KW-0811">Translocation</keyword>
<keyword evidence="5" id="KW-1185">Reference proteome</keyword>
<reference evidence="5" key="1">
    <citation type="submission" date="2013-01" db="EMBL/GenBank/DDBJ databases">
        <title>Draft Genome Sequence of a Mulberry Tree, Morus notabilis C.K. Schneid.</title>
        <authorList>
            <person name="He N."/>
            <person name="Zhao S."/>
        </authorList>
    </citation>
    <scope>NUCLEOTIDE SEQUENCE</scope>
</reference>
<keyword evidence="1" id="KW-0496">Mitochondrion</keyword>
<organism evidence="4 5">
    <name type="scientific">Morus notabilis</name>
    <dbReference type="NCBI Taxonomy" id="981085"/>
    <lineage>
        <taxon>Eukaryota</taxon>
        <taxon>Viridiplantae</taxon>
        <taxon>Streptophyta</taxon>
        <taxon>Embryophyta</taxon>
        <taxon>Tracheophyta</taxon>
        <taxon>Spermatophyta</taxon>
        <taxon>Magnoliopsida</taxon>
        <taxon>eudicotyledons</taxon>
        <taxon>Gunneridae</taxon>
        <taxon>Pentapetalae</taxon>
        <taxon>rosids</taxon>
        <taxon>fabids</taxon>
        <taxon>Rosales</taxon>
        <taxon>Moraceae</taxon>
        <taxon>Moreae</taxon>
        <taxon>Morus</taxon>
    </lineage>
</organism>